<gene>
    <name evidence="3" type="ORF">FIESC28_08720</name>
</gene>
<reference evidence="3 4" key="1">
    <citation type="submission" date="2018-06" db="EMBL/GenBank/DDBJ databases">
        <title>Fusarium incarnatum-equiseti species complex species 28.</title>
        <authorList>
            <person name="Gardiner D.M."/>
        </authorList>
    </citation>
    <scope>NUCLEOTIDE SEQUENCE [LARGE SCALE GENOMIC DNA]</scope>
    <source>
        <strain evidence="3 4">FIESC_28</strain>
    </source>
</reference>
<accession>A0A366R4Y8</accession>
<dbReference type="RefSeq" id="XP_031013087.1">
    <property type="nucleotide sequence ID" value="XM_031162858.1"/>
</dbReference>
<sequence>MRFSLLAVVTLVTSSIAAPTENSLAVRESHLVDAEGKLNALAFDLDGFVTDPEAQKATTNAKRSKEEPLAKTSVIKHKSRKGKKKPYKKHPKRLISLKISSTGFKNGGEIVKSLDSAFDEIAPHTDKTDGILAQVQAGKLSQAKGMTQALKEVSAIRTILSGPLSQLSATRNLKSLDITPTQRNLMIENIDDLLTEIIRMIDNFLRSLDPNPGLNASLHPLMNVLTSILQSLATLDNQKLAPEIRDLVGKILKEQAADNDGSGLTVLLSGIENILLSFFGKLKTLDI</sequence>
<dbReference type="EMBL" id="QKXC01000204">
    <property type="protein sequence ID" value="RBR12234.1"/>
    <property type="molecule type" value="Genomic_DNA"/>
</dbReference>
<dbReference type="AlphaFoldDB" id="A0A366R4Y8"/>
<dbReference type="Proteomes" id="UP000253153">
    <property type="component" value="Unassembled WGS sequence"/>
</dbReference>
<evidence type="ECO:0000256" key="2">
    <source>
        <dbReference type="SAM" id="SignalP"/>
    </source>
</evidence>
<dbReference type="OrthoDB" id="5100293at2759"/>
<feature type="signal peptide" evidence="2">
    <location>
        <begin position="1"/>
        <end position="17"/>
    </location>
</feature>
<keyword evidence="2" id="KW-0732">Signal</keyword>
<keyword evidence="4" id="KW-1185">Reference proteome</keyword>
<feature type="compositionally biased region" description="Basic residues" evidence="1">
    <location>
        <begin position="74"/>
        <end position="87"/>
    </location>
</feature>
<proteinExistence type="predicted"/>
<comment type="caution">
    <text evidence="3">The sequence shown here is derived from an EMBL/GenBank/DDBJ whole genome shotgun (WGS) entry which is preliminary data.</text>
</comment>
<name>A0A366R4Y8_9HYPO</name>
<evidence type="ECO:0000313" key="3">
    <source>
        <dbReference type="EMBL" id="RBR12234.1"/>
    </source>
</evidence>
<protein>
    <submittedName>
        <fullName evidence="3">Uncharacterized protein</fullName>
    </submittedName>
</protein>
<feature type="chain" id="PRO_5016926523" evidence="2">
    <location>
        <begin position="18"/>
        <end position="287"/>
    </location>
</feature>
<evidence type="ECO:0000256" key="1">
    <source>
        <dbReference type="SAM" id="MobiDB-lite"/>
    </source>
</evidence>
<organism evidence="3 4">
    <name type="scientific">Fusarium coffeatum</name>
    <dbReference type="NCBI Taxonomy" id="231269"/>
    <lineage>
        <taxon>Eukaryota</taxon>
        <taxon>Fungi</taxon>
        <taxon>Dikarya</taxon>
        <taxon>Ascomycota</taxon>
        <taxon>Pezizomycotina</taxon>
        <taxon>Sordariomycetes</taxon>
        <taxon>Hypocreomycetidae</taxon>
        <taxon>Hypocreales</taxon>
        <taxon>Nectriaceae</taxon>
        <taxon>Fusarium</taxon>
        <taxon>Fusarium incarnatum-equiseti species complex</taxon>
    </lineage>
</organism>
<feature type="region of interest" description="Disordered" evidence="1">
    <location>
        <begin position="57"/>
        <end position="87"/>
    </location>
</feature>
<evidence type="ECO:0000313" key="4">
    <source>
        <dbReference type="Proteomes" id="UP000253153"/>
    </source>
</evidence>
<dbReference type="GeneID" id="41998154"/>